<organism evidence="2 3">
    <name type="scientific">Vigna unguiculata</name>
    <name type="common">Cowpea</name>
    <dbReference type="NCBI Taxonomy" id="3917"/>
    <lineage>
        <taxon>Eukaryota</taxon>
        <taxon>Viridiplantae</taxon>
        <taxon>Streptophyta</taxon>
        <taxon>Embryophyta</taxon>
        <taxon>Tracheophyta</taxon>
        <taxon>Spermatophyta</taxon>
        <taxon>Magnoliopsida</taxon>
        <taxon>eudicotyledons</taxon>
        <taxon>Gunneridae</taxon>
        <taxon>Pentapetalae</taxon>
        <taxon>rosids</taxon>
        <taxon>fabids</taxon>
        <taxon>Fabales</taxon>
        <taxon>Fabaceae</taxon>
        <taxon>Papilionoideae</taxon>
        <taxon>50 kb inversion clade</taxon>
        <taxon>NPAAA clade</taxon>
        <taxon>indigoferoid/millettioid clade</taxon>
        <taxon>Phaseoleae</taxon>
        <taxon>Vigna</taxon>
    </lineage>
</organism>
<dbReference type="AlphaFoldDB" id="A0A4D6NQF5"/>
<gene>
    <name evidence="2" type="ORF">DEO72_LG11g2868</name>
</gene>
<feature type="region of interest" description="Disordered" evidence="1">
    <location>
        <begin position="183"/>
        <end position="217"/>
    </location>
</feature>
<dbReference type="EMBL" id="CP039355">
    <property type="protein sequence ID" value="QCE15856.1"/>
    <property type="molecule type" value="Genomic_DNA"/>
</dbReference>
<sequence length="217" mass="24757">MEGEFQPTTLHIFIDRNHDTFQPTFFHSHTAFQTIQHTITELAAVFTPFGSSMAAPLTFVPTRCPGFHRTPRFLMKHNQTTGYMQGLGIVKGHSRGNHRVLGHSSPRTTEGPSSQNWEVVEGFFGNCKTWIDYITKTRKSTKDYQRCGDKRSQRCTSETPPPEIGPMLKIMTLHGKGALKGRIQSAAKPQTHGRQIEEKARRKEEERDFIDKRCQKT</sequence>
<protein>
    <submittedName>
        <fullName evidence="2">Uncharacterized protein</fullName>
    </submittedName>
</protein>
<feature type="compositionally biased region" description="Basic and acidic residues" evidence="1">
    <location>
        <begin position="194"/>
        <end position="217"/>
    </location>
</feature>
<evidence type="ECO:0000313" key="2">
    <source>
        <dbReference type="EMBL" id="QCE15856.1"/>
    </source>
</evidence>
<accession>A0A4D6NQF5</accession>
<proteinExistence type="predicted"/>
<name>A0A4D6NQF5_VIGUN</name>
<keyword evidence="3" id="KW-1185">Reference proteome</keyword>
<evidence type="ECO:0000256" key="1">
    <source>
        <dbReference type="SAM" id="MobiDB-lite"/>
    </source>
</evidence>
<reference evidence="2 3" key="1">
    <citation type="submission" date="2019-04" db="EMBL/GenBank/DDBJ databases">
        <title>An improved genome assembly and genetic linkage map for asparagus bean, Vigna unguiculata ssp. sesquipedialis.</title>
        <authorList>
            <person name="Xia Q."/>
            <person name="Zhang R."/>
            <person name="Dong Y."/>
        </authorList>
    </citation>
    <scope>NUCLEOTIDE SEQUENCE [LARGE SCALE GENOMIC DNA]</scope>
    <source>
        <tissue evidence="2">Leaf</tissue>
    </source>
</reference>
<evidence type="ECO:0000313" key="3">
    <source>
        <dbReference type="Proteomes" id="UP000501690"/>
    </source>
</evidence>
<dbReference type="Proteomes" id="UP000501690">
    <property type="component" value="Linkage Group LG11"/>
</dbReference>